<dbReference type="AlphaFoldDB" id="A0A917JY68"/>
<dbReference type="Pfam" id="PF01812">
    <property type="entry name" value="5-FTHF_cyc-lig"/>
    <property type="match status" value="1"/>
</dbReference>
<evidence type="ECO:0000256" key="2">
    <source>
        <dbReference type="ARBA" id="ARBA00022741"/>
    </source>
</evidence>
<reference evidence="6" key="2">
    <citation type="submission" date="2020-09" db="EMBL/GenBank/DDBJ databases">
        <authorList>
            <person name="Sun Q."/>
            <person name="Ohkuma M."/>
        </authorList>
    </citation>
    <scope>NUCLEOTIDE SEQUENCE</scope>
    <source>
        <strain evidence="6">JCM 13919</strain>
    </source>
</reference>
<comment type="similarity">
    <text evidence="1 5">Belongs to the 5-formyltetrahydrofolate cyclo-ligase family.</text>
</comment>
<feature type="binding site" evidence="4">
    <location>
        <begin position="135"/>
        <end position="143"/>
    </location>
    <ligand>
        <name>ATP</name>
        <dbReference type="ChEBI" id="CHEBI:30616"/>
    </ligand>
</feature>
<proteinExistence type="inferred from homology"/>
<keyword evidence="3 4" id="KW-0067">ATP-binding</keyword>
<dbReference type="GO" id="GO:0005524">
    <property type="term" value="F:ATP binding"/>
    <property type="evidence" value="ECO:0007669"/>
    <property type="project" value="UniProtKB-KW"/>
</dbReference>
<reference evidence="6" key="1">
    <citation type="journal article" date="2014" name="Int. J. Syst. Evol. Microbiol.">
        <title>Complete genome sequence of Corynebacterium casei LMG S-19264T (=DSM 44701T), isolated from a smear-ripened cheese.</title>
        <authorList>
            <consortium name="US DOE Joint Genome Institute (JGI-PGF)"/>
            <person name="Walter F."/>
            <person name="Albersmeier A."/>
            <person name="Kalinowski J."/>
            <person name="Ruckert C."/>
        </authorList>
    </citation>
    <scope>NUCLEOTIDE SEQUENCE</scope>
    <source>
        <strain evidence="6">JCM 13919</strain>
    </source>
</reference>
<name>A0A917JY68_9GAMM</name>
<gene>
    <name evidence="6" type="ORF">GCM10007966_18430</name>
</gene>
<dbReference type="EC" id="6.3.3.2" evidence="5"/>
<sequence>MSNQSKVLLRKKLKQIRNALSQEEQMQQSHRICSHIKNLEPFKFAKKIALYSALPGEVNLDELWQIALHQDKICYFPVLQPDLTLAFLPVDTNTEWTKNRFNINEPVVDLVHEVKPENLDIIFMPLLGFDEQGTRLGMGAGYYDRTLSNHIFPLLAGVAFEVQKLDYIKPDTWDIPMAVTITERAIYWSKS</sequence>
<feature type="binding site" evidence="4">
    <location>
        <position position="57"/>
    </location>
    <ligand>
        <name>substrate</name>
    </ligand>
</feature>
<evidence type="ECO:0000256" key="1">
    <source>
        <dbReference type="ARBA" id="ARBA00010638"/>
    </source>
</evidence>
<dbReference type="InterPro" id="IPR002698">
    <property type="entry name" value="FTHF_cligase"/>
</dbReference>
<organism evidence="6 7">
    <name type="scientific">Legionella impletisoli</name>
    <dbReference type="NCBI Taxonomy" id="343510"/>
    <lineage>
        <taxon>Bacteria</taxon>
        <taxon>Pseudomonadati</taxon>
        <taxon>Pseudomonadota</taxon>
        <taxon>Gammaproteobacteria</taxon>
        <taxon>Legionellales</taxon>
        <taxon>Legionellaceae</taxon>
        <taxon>Legionella</taxon>
    </lineage>
</organism>
<dbReference type="RefSeq" id="WP_131777076.1">
    <property type="nucleotide sequence ID" value="NZ_BMOB01000008.1"/>
</dbReference>
<comment type="catalytic activity">
    <reaction evidence="5">
        <text>(6S)-5-formyl-5,6,7,8-tetrahydrofolate + ATP = (6R)-5,10-methenyltetrahydrofolate + ADP + phosphate</text>
        <dbReference type="Rhea" id="RHEA:10488"/>
        <dbReference type="ChEBI" id="CHEBI:30616"/>
        <dbReference type="ChEBI" id="CHEBI:43474"/>
        <dbReference type="ChEBI" id="CHEBI:57455"/>
        <dbReference type="ChEBI" id="CHEBI:57457"/>
        <dbReference type="ChEBI" id="CHEBI:456216"/>
        <dbReference type="EC" id="6.3.3.2"/>
    </reaction>
</comment>
<accession>A0A917JY68</accession>
<evidence type="ECO:0000256" key="3">
    <source>
        <dbReference type="ARBA" id="ARBA00022840"/>
    </source>
</evidence>
<dbReference type="GO" id="GO:0009396">
    <property type="term" value="P:folic acid-containing compound biosynthetic process"/>
    <property type="evidence" value="ECO:0007669"/>
    <property type="project" value="TreeGrafter"/>
</dbReference>
<dbReference type="InterPro" id="IPR024185">
    <property type="entry name" value="FTHF_cligase-like_sf"/>
</dbReference>
<dbReference type="EMBL" id="BMOB01000008">
    <property type="protein sequence ID" value="GGI89978.1"/>
    <property type="molecule type" value="Genomic_DNA"/>
</dbReference>
<dbReference type="GO" id="GO:0030272">
    <property type="term" value="F:5-formyltetrahydrofolate cyclo-ligase activity"/>
    <property type="evidence" value="ECO:0007669"/>
    <property type="project" value="UniProtKB-EC"/>
</dbReference>
<evidence type="ECO:0000256" key="5">
    <source>
        <dbReference type="RuleBase" id="RU361279"/>
    </source>
</evidence>
<comment type="caution">
    <text evidence="6">The sequence shown here is derived from an EMBL/GenBank/DDBJ whole genome shotgun (WGS) entry which is preliminary data.</text>
</comment>
<dbReference type="GO" id="GO:0046872">
    <property type="term" value="F:metal ion binding"/>
    <property type="evidence" value="ECO:0007669"/>
    <property type="project" value="UniProtKB-KW"/>
</dbReference>
<dbReference type="GO" id="GO:0035999">
    <property type="term" value="P:tetrahydrofolate interconversion"/>
    <property type="evidence" value="ECO:0007669"/>
    <property type="project" value="TreeGrafter"/>
</dbReference>
<dbReference type="PANTHER" id="PTHR23407:SF1">
    <property type="entry name" value="5-FORMYLTETRAHYDROFOLATE CYCLO-LIGASE"/>
    <property type="match status" value="1"/>
</dbReference>
<dbReference type="PANTHER" id="PTHR23407">
    <property type="entry name" value="ATPASE INHIBITOR/5-FORMYLTETRAHYDROFOLATE CYCLO-LIGASE"/>
    <property type="match status" value="1"/>
</dbReference>
<feature type="binding site" evidence="4">
    <location>
        <begin position="6"/>
        <end position="10"/>
    </location>
    <ligand>
        <name>ATP</name>
        <dbReference type="ChEBI" id="CHEBI:30616"/>
    </ligand>
</feature>
<dbReference type="Proteomes" id="UP000630149">
    <property type="component" value="Unassembled WGS sequence"/>
</dbReference>
<dbReference type="NCBIfam" id="TIGR02727">
    <property type="entry name" value="MTHFS_bact"/>
    <property type="match status" value="1"/>
</dbReference>
<evidence type="ECO:0000256" key="4">
    <source>
        <dbReference type="PIRSR" id="PIRSR006806-1"/>
    </source>
</evidence>
<keyword evidence="2 4" id="KW-0547">Nucleotide-binding</keyword>
<dbReference type="OrthoDB" id="9801938at2"/>
<evidence type="ECO:0000313" key="6">
    <source>
        <dbReference type="EMBL" id="GGI89978.1"/>
    </source>
</evidence>
<dbReference type="PIRSF" id="PIRSF006806">
    <property type="entry name" value="FTHF_cligase"/>
    <property type="match status" value="1"/>
</dbReference>
<keyword evidence="7" id="KW-1185">Reference proteome</keyword>
<dbReference type="InterPro" id="IPR037171">
    <property type="entry name" value="NagB/RpiA_transferase-like"/>
</dbReference>
<protein>
    <recommendedName>
        <fullName evidence="5">5-formyltetrahydrofolate cyclo-ligase</fullName>
        <ecNumber evidence="5">6.3.3.2</ecNumber>
    </recommendedName>
</protein>
<comment type="cofactor">
    <cofactor evidence="5">
        <name>Mg(2+)</name>
        <dbReference type="ChEBI" id="CHEBI:18420"/>
    </cofactor>
</comment>
<keyword evidence="5" id="KW-0460">Magnesium</keyword>
<keyword evidence="5" id="KW-0479">Metal-binding</keyword>
<evidence type="ECO:0000313" key="7">
    <source>
        <dbReference type="Proteomes" id="UP000630149"/>
    </source>
</evidence>
<dbReference type="Gene3D" id="3.40.50.10420">
    <property type="entry name" value="NagB/RpiA/CoA transferase-like"/>
    <property type="match status" value="1"/>
</dbReference>
<dbReference type="SUPFAM" id="SSF100950">
    <property type="entry name" value="NagB/RpiA/CoA transferase-like"/>
    <property type="match status" value="1"/>
</dbReference>